<dbReference type="OrthoDB" id="9155187at2"/>
<proteinExistence type="predicted"/>
<accession>A0A480ASN0</accession>
<dbReference type="RefSeq" id="WP_137732470.1">
    <property type="nucleotide sequence ID" value="NZ_BJCL01000003.1"/>
</dbReference>
<organism evidence="1 2">
    <name type="scientific">Pseudaquabacterium pictum</name>
    <dbReference type="NCBI Taxonomy" id="2315236"/>
    <lineage>
        <taxon>Bacteria</taxon>
        <taxon>Pseudomonadati</taxon>
        <taxon>Pseudomonadota</taxon>
        <taxon>Betaproteobacteria</taxon>
        <taxon>Burkholderiales</taxon>
        <taxon>Sphaerotilaceae</taxon>
        <taxon>Pseudaquabacterium</taxon>
    </lineage>
</organism>
<evidence type="ECO:0000313" key="2">
    <source>
        <dbReference type="Proteomes" id="UP000301751"/>
    </source>
</evidence>
<name>A0A480ASN0_9BURK</name>
<gene>
    <name evidence="1" type="ORF">AQPW35_18160</name>
</gene>
<dbReference type="Proteomes" id="UP000301751">
    <property type="component" value="Unassembled WGS sequence"/>
</dbReference>
<dbReference type="EMBL" id="BJCL01000003">
    <property type="protein sequence ID" value="GCL62735.1"/>
    <property type="molecule type" value="Genomic_DNA"/>
</dbReference>
<comment type="caution">
    <text evidence="1">The sequence shown here is derived from an EMBL/GenBank/DDBJ whole genome shotgun (WGS) entry which is preliminary data.</text>
</comment>
<dbReference type="AlphaFoldDB" id="A0A480ASN0"/>
<reference evidence="2" key="1">
    <citation type="submission" date="2019-03" db="EMBL/GenBank/DDBJ databases">
        <title>Aquabacterium pictum sp.nov., the first bacteriochlorophyll a-containing freshwater bacterium in the genus Aquabacterium of the class Betaproteobacteria.</title>
        <authorList>
            <person name="Hirose S."/>
            <person name="Tank M."/>
            <person name="Hara E."/>
            <person name="Tamaki H."/>
            <person name="Takaichi S."/>
            <person name="Haruta S."/>
            <person name="Hanada S."/>
        </authorList>
    </citation>
    <scope>NUCLEOTIDE SEQUENCE [LARGE SCALE GENOMIC DNA]</scope>
    <source>
        <strain evidence="2">W35</strain>
    </source>
</reference>
<sequence length="86" mass="9459">MTSASMTYGRPARLTIPRGSLWFANGAAMLIEGLRRLDRWQLSLGKQEPRTAEDVLDWAARVEPTEPGFASDLRAAALRAMDGVGR</sequence>
<keyword evidence="2" id="KW-1185">Reference proteome</keyword>
<protein>
    <submittedName>
        <fullName evidence="1">Uncharacterized protein</fullName>
    </submittedName>
</protein>
<evidence type="ECO:0000313" key="1">
    <source>
        <dbReference type="EMBL" id="GCL62735.1"/>
    </source>
</evidence>